<reference evidence="3 4" key="1">
    <citation type="submission" date="2018-06" db="EMBL/GenBank/DDBJ databases">
        <title>Genomic Encyclopedia of Archaeal and Bacterial Type Strains, Phase II (KMG-II): from individual species to whole genera.</title>
        <authorList>
            <person name="Goeker M."/>
        </authorList>
    </citation>
    <scope>NUCLEOTIDE SEQUENCE [LARGE SCALE GENOMIC DNA]</scope>
    <source>
        <strain evidence="3 4">DSM 13087</strain>
    </source>
</reference>
<accession>A0A2W7QQK1</accession>
<dbReference type="EMBL" id="QKZQ01000004">
    <property type="protein sequence ID" value="PZX46157.1"/>
    <property type="molecule type" value="Genomic_DNA"/>
</dbReference>
<gene>
    <name evidence="3" type="ORF">LY56_01128</name>
</gene>
<evidence type="ECO:0000313" key="3">
    <source>
        <dbReference type="EMBL" id="PZX46157.1"/>
    </source>
</evidence>
<evidence type="ECO:0000256" key="2">
    <source>
        <dbReference type="SAM" id="Phobius"/>
    </source>
</evidence>
<name>A0A2W7QQK1_9RHOB</name>
<comment type="caution">
    <text evidence="3">The sequence shown here is derived from an EMBL/GenBank/DDBJ whole genome shotgun (WGS) entry which is preliminary data.</text>
</comment>
<protein>
    <submittedName>
        <fullName evidence="3">Uncharacterized protein</fullName>
    </submittedName>
</protein>
<sequence length="138" mass="14543">MHWGMMMTSDKTETSAQGADQPPENALLAQLFADAQASPPELGAGLRARILADADACLMPAPRRKQGFAPWRNWFSGWAAPGLAGGAAVAVAGFWIGVSLPMPGLALDAPEWMQGALGTMDLIAIQLIGLDDPLLLEF</sequence>
<proteinExistence type="predicted"/>
<dbReference type="STRING" id="121821.GCA_001870675_01955"/>
<keyword evidence="2" id="KW-0812">Transmembrane</keyword>
<keyword evidence="2" id="KW-1133">Transmembrane helix</keyword>
<evidence type="ECO:0000313" key="4">
    <source>
        <dbReference type="Proteomes" id="UP000249364"/>
    </source>
</evidence>
<dbReference type="AlphaFoldDB" id="A0A2W7QQK1"/>
<keyword evidence="2" id="KW-0472">Membrane</keyword>
<feature type="transmembrane region" description="Helical" evidence="2">
    <location>
        <begin position="74"/>
        <end position="98"/>
    </location>
</feature>
<feature type="region of interest" description="Disordered" evidence="1">
    <location>
        <begin position="1"/>
        <end position="21"/>
    </location>
</feature>
<keyword evidence="4" id="KW-1185">Reference proteome</keyword>
<evidence type="ECO:0000256" key="1">
    <source>
        <dbReference type="SAM" id="MobiDB-lite"/>
    </source>
</evidence>
<organism evidence="3 4">
    <name type="scientific">Roseinatronobacter thiooxidans</name>
    <dbReference type="NCBI Taxonomy" id="121821"/>
    <lineage>
        <taxon>Bacteria</taxon>
        <taxon>Pseudomonadati</taxon>
        <taxon>Pseudomonadota</taxon>
        <taxon>Alphaproteobacteria</taxon>
        <taxon>Rhodobacterales</taxon>
        <taxon>Paracoccaceae</taxon>
        <taxon>Roseinatronobacter</taxon>
    </lineage>
</organism>
<dbReference type="Proteomes" id="UP000249364">
    <property type="component" value="Unassembled WGS sequence"/>
</dbReference>